<gene>
    <name evidence="4" type="ORF">AAFC00_006802</name>
</gene>
<accession>A0ABR3PCI0</accession>
<reference evidence="4 5" key="1">
    <citation type="submission" date="2024-07" db="EMBL/GenBank/DDBJ databases">
        <title>Draft sequence of the Neodothiora populina.</title>
        <authorList>
            <person name="Drown D.D."/>
            <person name="Schuette U.S."/>
            <person name="Buechlein A.B."/>
            <person name="Rusch D.R."/>
            <person name="Winton L.W."/>
            <person name="Adams G.A."/>
        </authorList>
    </citation>
    <scope>NUCLEOTIDE SEQUENCE [LARGE SCALE GENOMIC DNA]</scope>
    <source>
        <strain evidence="4 5">CPC 39397</strain>
    </source>
</reference>
<comment type="similarity">
    <text evidence="1 2">Belongs to the peptidase M20A family.</text>
</comment>
<dbReference type="Gene3D" id="3.30.70.360">
    <property type="match status" value="1"/>
</dbReference>
<dbReference type="EMBL" id="JBFMKM010000010">
    <property type="protein sequence ID" value="KAL1303411.1"/>
    <property type="molecule type" value="Genomic_DNA"/>
</dbReference>
<name>A0ABR3PCI0_9PEZI</name>
<dbReference type="Pfam" id="PF01546">
    <property type="entry name" value="Peptidase_M20"/>
    <property type="match status" value="1"/>
</dbReference>
<dbReference type="PANTHER" id="PTHR30575">
    <property type="entry name" value="PEPTIDASE M20"/>
    <property type="match status" value="1"/>
</dbReference>
<organism evidence="4 5">
    <name type="scientific">Neodothiora populina</name>
    <dbReference type="NCBI Taxonomy" id="2781224"/>
    <lineage>
        <taxon>Eukaryota</taxon>
        <taxon>Fungi</taxon>
        <taxon>Dikarya</taxon>
        <taxon>Ascomycota</taxon>
        <taxon>Pezizomycotina</taxon>
        <taxon>Dothideomycetes</taxon>
        <taxon>Dothideomycetidae</taxon>
        <taxon>Dothideales</taxon>
        <taxon>Dothioraceae</taxon>
        <taxon>Neodothiora</taxon>
    </lineage>
</organism>
<dbReference type="Gene3D" id="3.40.630.10">
    <property type="entry name" value="Zn peptidases"/>
    <property type="match status" value="1"/>
</dbReference>
<dbReference type="InterPro" id="IPR017439">
    <property type="entry name" value="Amidohydrolase"/>
</dbReference>
<proteinExistence type="inferred from homology"/>
<dbReference type="CDD" id="cd03887">
    <property type="entry name" value="M20_Acy1L2"/>
    <property type="match status" value="1"/>
</dbReference>
<evidence type="ECO:0000259" key="3">
    <source>
        <dbReference type="Pfam" id="PF07687"/>
    </source>
</evidence>
<dbReference type="InterPro" id="IPR052030">
    <property type="entry name" value="Peptidase_M20/M20A_hydrolases"/>
</dbReference>
<evidence type="ECO:0000313" key="4">
    <source>
        <dbReference type="EMBL" id="KAL1303411.1"/>
    </source>
</evidence>
<dbReference type="RefSeq" id="XP_069199686.1">
    <property type="nucleotide sequence ID" value="XM_069346810.1"/>
</dbReference>
<evidence type="ECO:0000256" key="1">
    <source>
        <dbReference type="ARBA" id="ARBA00006247"/>
    </source>
</evidence>
<comment type="caution">
    <text evidence="4">The sequence shown here is derived from an EMBL/GenBank/DDBJ whole genome shotgun (WGS) entry which is preliminary data.</text>
</comment>
<dbReference type="Pfam" id="PF07687">
    <property type="entry name" value="M20_dimer"/>
    <property type="match status" value="1"/>
</dbReference>
<sequence length="460" mass="49633">MVKTLFNDDDYVIVDYPSTSSTPHPASKTNTISTSTKTDYLDSISSIIDSLSPVLRPLNLSIHDHPELGYKEHHAHKVLTEFLINRPGWVVTSHAYNIETAFVAVYATQREGSVVSFNVEYDALPGIGHACGHNLIAMASLSAALATQAMMEKEKLGGKVVVFGTPAEEGGGGKTKLLKAGAYAYEKVDINLISHPGITQDGALMRTAAYTSFFVEYFGKEAHAAAAPWEGINALDALMTAYTALSVLRQQTQPGDIIQGNITHGGVKPNIIHAYAAGQFVVRSTTAARRDALKLRVDKCFQAGSLATGARLKVTPTGSYDDLMPNWALGARYREHFNALGGKIEFAELDYEHGATQASSDQGDISHAMPTISPAFWIRSEGPDGEQLGGPHTPDFAAAARRKEAHDKAMMVGKALAGTAVDILSVEGLLEEVKKEYEETKRKSDGMCVDDDDVLRSTYV</sequence>
<evidence type="ECO:0000313" key="5">
    <source>
        <dbReference type="Proteomes" id="UP001562354"/>
    </source>
</evidence>
<dbReference type="InterPro" id="IPR011650">
    <property type="entry name" value="Peptidase_M20_dimer"/>
</dbReference>
<dbReference type="NCBIfam" id="TIGR01891">
    <property type="entry name" value="amidohydrolases"/>
    <property type="match status" value="1"/>
</dbReference>
<dbReference type="SUPFAM" id="SSF53187">
    <property type="entry name" value="Zn-dependent exopeptidases"/>
    <property type="match status" value="1"/>
</dbReference>
<dbReference type="InterPro" id="IPR002933">
    <property type="entry name" value="Peptidase_M20"/>
</dbReference>
<feature type="domain" description="Peptidase M20 dimerisation" evidence="3">
    <location>
        <begin position="213"/>
        <end position="302"/>
    </location>
</feature>
<dbReference type="InterPro" id="IPR036264">
    <property type="entry name" value="Bact_exopeptidase_dim_dom"/>
</dbReference>
<dbReference type="GeneID" id="95980501"/>
<protein>
    <recommendedName>
        <fullName evidence="2">Peptidase M20 domain-containing protein 2</fullName>
    </recommendedName>
</protein>
<dbReference type="Proteomes" id="UP001562354">
    <property type="component" value="Unassembled WGS sequence"/>
</dbReference>
<dbReference type="InterPro" id="IPR017144">
    <property type="entry name" value="Xaa-Arg_dipeptidase"/>
</dbReference>
<dbReference type="PIRSF" id="PIRSF037226">
    <property type="entry name" value="Amidohydrolase_ACY1L2_prd"/>
    <property type="match status" value="1"/>
</dbReference>
<dbReference type="SUPFAM" id="SSF55031">
    <property type="entry name" value="Bacterial exopeptidase dimerisation domain"/>
    <property type="match status" value="1"/>
</dbReference>
<dbReference type="PANTHER" id="PTHR30575:SF4">
    <property type="entry name" value="PEPTIDASE M20 DOMAIN-CONTAINING PROTEIN 2"/>
    <property type="match status" value="1"/>
</dbReference>
<evidence type="ECO:0000256" key="2">
    <source>
        <dbReference type="PIRNR" id="PIRNR037226"/>
    </source>
</evidence>
<keyword evidence="5" id="KW-1185">Reference proteome</keyword>